<feature type="transmembrane region" description="Helical" evidence="8">
    <location>
        <begin position="393"/>
        <end position="415"/>
    </location>
</feature>
<sequence>MKYFEVSSSKRIAQVSCAIIWCIFAGGPIFGFAALKPFLIKEGVYQNVCIPEEKFQVTDFLHGLEKTLCTEQDLKLNFIFTVSAVLTNVSSLPIGYILDFYGPKVCSLIGSFFLLSSCIILINTKFFLSLDIFDPYLAGFGLLALGGPFTYISSFQLSNSFPINSGTILALLTGAFDASSATFVFYKIINNLFPKFLISDFFKFYLVIPIFIVSVQFLLMEKDSYLQINPSSPDYPTNKFNQSKNQDVNVIVNETTSLLPHTRDNENIPNNSNNNNNNNNSILDDPSGRVTTLSSRLSISSIEGYQRRRSSLVDINRLSRVEENLSPEELLQHSGGLFNIMAEKPLKSQYLSAWFILITLFTVIQMLRLNYFISTINSQYTYLFDSNDKANDLNRIFDILLPLGGIISIPFVGYFLDTYQPVTVLTTLSLLNIVIGVSGIVKNNFFFGILNVSLFVLWRPFFYTTVSDFVGKIFGFLSFGIIYGSIMSFAGIFNYCQKILDVYTHTIFNMNPIPINLILITLTFIISSSLIIFVNYQASSIGKKKLAEF</sequence>
<keyword evidence="6 8" id="KW-0472">Membrane</keyword>
<gene>
    <name evidence="9" type="ORF">ASCRUDRAFT_76363</name>
</gene>
<dbReference type="PANTHER" id="PTHR20772:SF2">
    <property type="entry name" value="PROTEIN FMP42"/>
    <property type="match status" value="1"/>
</dbReference>
<evidence type="ECO:0000256" key="4">
    <source>
        <dbReference type="ARBA" id="ARBA00022692"/>
    </source>
</evidence>
<dbReference type="OrthoDB" id="330047at2759"/>
<evidence type="ECO:0000313" key="10">
    <source>
        <dbReference type="Proteomes" id="UP000095038"/>
    </source>
</evidence>
<evidence type="ECO:0000313" key="9">
    <source>
        <dbReference type="EMBL" id="ODV60365.1"/>
    </source>
</evidence>
<dbReference type="EMBL" id="KV454482">
    <property type="protein sequence ID" value="ODV60365.1"/>
    <property type="molecule type" value="Genomic_DNA"/>
</dbReference>
<feature type="transmembrane region" description="Helical" evidence="8">
    <location>
        <begin position="105"/>
        <end position="124"/>
    </location>
</feature>
<feature type="transmembrane region" description="Helical" evidence="8">
    <location>
        <begin position="136"/>
        <end position="155"/>
    </location>
</feature>
<dbReference type="AlphaFoldDB" id="A0A1D2VFG2"/>
<reference evidence="10" key="1">
    <citation type="submission" date="2016-05" db="EMBL/GenBank/DDBJ databases">
        <title>Comparative genomics of biotechnologically important yeasts.</title>
        <authorList>
            <consortium name="DOE Joint Genome Institute"/>
            <person name="Riley R."/>
            <person name="Haridas S."/>
            <person name="Wolfe K.H."/>
            <person name="Lopes M.R."/>
            <person name="Hittinger C.T."/>
            <person name="Goker M."/>
            <person name="Salamov A."/>
            <person name="Wisecaver J."/>
            <person name="Long T.M."/>
            <person name="Aerts A.L."/>
            <person name="Barry K."/>
            <person name="Choi C."/>
            <person name="Clum A."/>
            <person name="Coughlan A.Y."/>
            <person name="Deshpande S."/>
            <person name="Douglass A.P."/>
            <person name="Hanson S.J."/>
            <person name="Klenk H.-P."/>
            <person name="Labutti K."/>
            <person name="Lapidus A."/>
            <person name="Lindquist E."/>
            <person name="Lipzen A."/>
            <person name="Meier-Kolthoff J.P."/>
            <person name="Ohm R.A."/>
            <person name="Otillar R.P."/>
            <person name="Pangilinan J."/>
            <person name="Peng Y."/>
            <person name="Rokas A."/>
            <person name="Rosa C.A."/>
            <person name="Scheuner C."/>
            <person name="Sibirny A.A."/>
            <person name="Slot J.C."/>
            <person name="Stielow J.B."/>
            <person name="Sun H."/>
            <person name="Kurtzman C.P."/>
            <person name="Blackwell M."/>
            <person name="Grigoriev I.V."/>
            <person name="Jeffries T.W."/>
        </authorList>
    </citation>
    <scope>NUCLEOTIDE SEQUENCE [LARGE SCALE GENOMIC DNA]</scope>
    <source>
        <strain evidence="10">DSM 1968</strain>
    </source>
</reference>
<dbReference type="SUPFAM" id="SSF103473">
    <property type="entry name" value="MFS general substrate transporter"/>
    <property type="match status" value="1"/>
</dbReference>
<keyword evidence="10" id="KW-1185">Reference proteome</keyword>
<evidence type="ECO:0000256" key="6">
    <source>
        <dbReference type="ARBA" id="ARBA00023136"/>
    </source>
</evidence>
<evidence type="ECO:0000256" key="3">
    <source>
        <dbReference type="ARBA" id="ARBA00022448"/>
    </source>
</evidence>
<feature type="compositionally biased region" description="Low complexity" evidence="7">
    <location>
        <begin position="267"/>
        <end position="280"/>
    </location>
</feature>
<dbReference type="FunCoup" id="A0A1D2VFG2">
    <property type="interactions" value="54"/>
</dbReference>
<feature type="transmembrane region" description="Helical" evidence="8">
    <location>
        <begin position="12"/>
        <end position="35"/>
    </location>
</feature>
<name>A0A1D2VFG2_9ASCO</name>
<evidence type="ECO:0000256" key="5">
    <source>
        <dbReference type="ARBA" id="ARBA00022989"/>
    </source>
</evidence>
<feature type="region of interest" description="Disordered" evidence="7">
    <location>
        <begin position="260"/>
        <end position="285"/>
    </location>
</feature>
<dbReference type="GeneID" id="30967074"/>
<comment type="similarity">
    <text evidence="2">Belongs to the SLC43A transporter (TC 2.A.1.44) family.</text>
</comment>
<dbReference type="RefSeq" id="XP_020046672.1">
    <property type="nucleotide sequence ID" value="XM_020193438.1"/>
</dbReference>
<evidence type="ECO:0008006" key="11">
    <source>
        <dbReference type="Google" id="ProtNLM"/>
    </source>
</evidence>
<feature type="transmembrane region" description="Helical" evidence="8">
    <location>
        <begin position="447"/>
        <end position="466"/>
    </location>
</feature>
<dbReference type="PANTHER" id="PTHR20772">
    <property type="entry name" value="PROTEIN FMP42"/>
    <property type="match status" value="1"/>
</dbReference>
<feature type="transmembrane region" description="Helical" evidence="8">
    <location>
        <begin position="473"/>
        <end position="493"/>
    </location>
</feature>
<keyword evidence="5 8" id="KW-1133">Transmembrane helix</keyword>
<protein>
    <recommendedName>
        <fullName evidence="11">MFS general substrate transporter</fullName>
    </recommendedName>
</protein>
<evidence type="ECO:0000256" key="1">
    <source>
        <dbReference type="ARBA" id="ARBA00004141"/>
    </source>
</evidence>
<comment type="subcellular location">
    <subcellularLocation>
        <location evidence="1">Membrane</location>
        <topology evidence="1">Multi-pass membrane protein</topology>
    </subcellularLocation>
</comment>
<keyword evidence="3" id="KW-0813">Transport</keyword>
<dbReference type="STRING" id="1344418.A0A1D2VFG2"/>
<dbReference type="InterPro" id="IPR052599">
    <property type="entry name" value="SLC43A_AATransporter"/>
</dbReference>
<evidence type="ECO:0000256" key="2">
    <source>
        <dbReference type="ARBA" id="ARBA00006595"/>
    </source>
</evidence>
<feature type="transmembrane region" description="Helical" evidence="8">
    <location>
        <begin position="351"/>
        <end position="373"/>
    </location>
</feature>
<accession>A0A1D2VFG2</accession>
<dbReference type="Proteomes" id="UP000095038">
    <property type="component" value="Unassembled WGS sequence"/>
</dbReference>
<organism evidence="9 10">
    <name type="scientific">Ascoidea rubescens DSM 1968</name>
    <dbReference type="NCBI Taxonomy" id="1344418"/>
    <lineage>
        <taxon>Eukaryota</taxon>
        <taxon>Fungi</taxon>
        <taxon>Dikarya</taxon>
        <taxon>Ascomycota</taxon>
        <taxon>Saccharomycotina</taxon>
        <taxon>Saccharomycetes</taxon>
        <taxon>Ascoideaceae</taxon>
        <taxon>Ascoidea</taxon>
    </lineage>
</organism>
<evidence type="ECO:0000256" key="8">
    <source>
        <dbReference type="SAM" id="Phobius"/>
    </source>
</evidence>
<evidence type="ECO:0000256" key="7">
    <source>
        <dbReference type="SAM" id="MobiDB-lite"/>
    </source>
</evidence>
<feature type="transmembrane region" description="Helical" evidence="8">
    <location>
        <begin position="78"/>
        <end position="98"/>
    </location>
</feature>
<dbReference type="InParanoid" id="A0A1D2VFG2"/>
<dbReference type="GO" id="GO:0000329">
    <property type="term" value="C:fungal-type vacuole membrane"/>
    <property type="evidence" value="ECO:0007669"/>
    <property type="project" value="TreeGrafter"/>
</dbReference>
<keyword evidence="4 8" id="KW-0812">Transmembrane</keyword>
<feature type="transmembrane region" description="Helical" evidence="8">
    <location>
        <begin position="422"/>
        <end position="441"/>
    </location>
</feature>
<proteinExistence type="inferred from homology"/>
<dbReference type="InterPro" id="IPR036259">
    <property type="entry name" value="MFS_trans_sf"/>
</dbReference>
<feature type="transmembrane region" description="Helical" evidence="8">
    <location>
        <begin position="513"/>
        <end position="536"/>
    </location>
</feature>
<feature type="transmembrane region" description="Helical" evidence="8">
    <location>
        <begin position="167"/>
        <end position="189"/>
    </location>
</feature>
<feature type="transmembrane region" description="Helical" evidence="8">
    <location>
        <begin position="201"/>
        <end position="219"/>
    </location>
</feature>